<keyword evidence="2" id="KW-1185">Reference proteome</keyword>
<dbReference type="InterPro" id="IPR005312">
    <property type="entry name" value="DUF1759"/>
</dbReference>
<name>A0ABR3K4K9_TRISP</name>
<comment type="caution">
    <text evidence="1">The sequence shown here is derived from an EMBL/GenBank/DDBJ whole genome shotgun (WGS) entry which is preliminary data.</text>
</comment>
<proteinExistence type="predicted"/>
<dbReference type="Proteomes" id="UP001558632">
    <property type="component" value="Unassembled WGS sequence"/>
</dbReference>
<dbReference type="Pfam" id="PF03564">
    <property type="entry name" value="DUF1759"/>
    <property type="match status" value="1"/>
</dbReference>
<accession>A0ABR3K4K9</accession>
<gene>
    <name evidence="1" type="ORF">TSPI_04340</name>
</gene>
<dbReference type="PANTHER" id="PTHR22954:SF3">
    <property type="entry name" value="PROTEIN CBG08539"/>
    <property type="match status" value="1"/>
</dbReference>
<dbReference type="EMBL" id="JBEUSY010000501">
    <property type="protein sequence ID" value="KAL1228645.1"/>
    <property type="molecule type" value="Genomic_DNA"/>
</dbReference>
<evidence type="ECO:0000313" key="1">
    <source>
        <dbReference type="EMBL" id="KAL1228645.1"/>
    </source>
</evidence>
<organism evidence="1 2">
    <name type="scientific">Trichinella spiralis</name>
    <name type="common">Trichina worm</name>
    <dbReference type="NCBI Taxonomy" id="6334"/>
    <lineage>
        <taxon>Eukaryota</taxon>
        <taxon>Metazoa</taxon>
        <taxon>Ecdysozoa</taxon>
        <taxon>Nematoda</taxon>
        <taxon>Enoplea</taxon>
        <taxon>Dorylaimia</taxon>
        <taxon>Trichinellida</taxon>
        <taxon>Trichinellidae</taxon>
        <taxon>Trichinella</taxon>
    </lineage>
</organism>
<reference evidence="1 2" key="1">
    <citation type="submission" date="2024-07" db="EMBL/GenBank/DDBJ databases">
        <title>Enhanced genomic and transcriptomic resources for Trichinella pseudospiralis and T. spiralis underpin the discovery of pronounced molecular differences between stages and species.</title>
        <authorList>
            <person name="Pasi K.K."/>
            <person name="La Rosa G."/>
            <person name="Gomez-Morales M.A."/>
            <person name="Tosini F."/>
            <person name="Sumanam S."/>
            <person name="Young N.D."/>
            <person name="Chang B.C."/>
            <person name="Robin G.B."/>
        </authorList>
    </citation>
    <scope>NUCLEOTIDE SEQUENCE [LARGE SCALE GENOMIC DNA]</scope>
    <source>
        <strain evidence="1">ISS534</strain>
    </source>
</reference>
<dbReference type="PANTHER" id="PTHR22954">
    <property type="entry name" value="RETROVIRAL PROTEASE-RELATED"/>
    <property type="match status" value="1"/>
</dbReference>
<protein>
    <submittedName>
        <fullName evidence="1">Dipeptidyl-aminopeptidase</fullName>
    </submittedName>
</protein>
<evidence type="ECO:0000313" key="2">
    <source>
        <dbReference type="Proteomes" id="UP001558632"/>
    </source>
</evidence>
<sequence length="219" mass="25618">MDNLVQRRAAQVRWLKIAMENMEAAFDGSAETRQICFAKLMDTWSRYAEIITKLLDNSMDQKAIDVYTEERETVCADITEIKVKVENMERELVVRECKSTEYTPITQTGSSNVRLPKMEIKKFNGEYHDWQRFHDEFETTINSNSNLSPIEKFNYLRSLLSGNAETAIRRLTLNTVNYETALTILNEKFGDPQLLIEEHLKSLQNLPELWYSTNQRSYL</sequence>